<feature type="coiled-coil region" evidence="9">
    <location>
        <begin position="53"/>
        <end position="81"/>
    </location>
</feature>
<dbReference type="KEGG" id="vde:111249591"/>
<evidence type="ECO:0000256" key="11">
    <source>
        <dbReference type="SAM" id="SignalP"/>
    </source>
</evidence>
<dbReference type="OrthoDB" id="9922675at2759"/>
<dbReference type="RefSeq" id="XP_022659362.1">
    <property type="nucleotide sequence ID" value="XM_022803627.1"/>
</dbReference>
<dbReference type="InParanoid" id="A0A7M7KDC9"/>
<keyword evidence="13" id="KW-1185">Reference proteome</keyword>
<evidence type="ECO:0000256" key="6">
    <source>
        <dbReference type="ARBA" id="ARBA00022729"/>
    </source>
</evidence>
<accession>A0A7M7KDC9</accession>
<comment type="subcellular location">
    <subcellularLocation>
        <location evidence="1">Secreted</location>
    </subcellularLocation>
</comment>
<evidence type="ECO:0000256" key="4">
    <source>
        <dbReference type="ARBA" id="ARBA00022448"/>
    </source>
</evidence>
<evidence type="ECO:0000256" key="8">
    <source>
        <dbReference type="ARBA" id="ARBA00023186"/>
    </source>
</evidence>
<feature type="chain" id="PRO_5033913407" description="Neuroendocrine protein 7B2" evidence="11">
    <location>
        <begin position="25"/>
        <end position="422"/>
    </location>
</feature>
<keyword evidence="4" id="KW-0813">Transport</keyword>
<feature type="signal peptide" evidence="11">
    <location>
        <begin position="1"/>
        <end position="24"/>
    </location>
</feature>
<sequence>MARSLLHCMGITILLFVLTLGVQSQLDPSDLDEAFFQQLLDEIVVSEKTAHLQEALVDEARQKQESARQAEETDLEDSEKMVRYRKEGQISVYNYGPSIRDQEYLEHSSLWGHQYVAGGAGEGAQRLKPDGSGRNVQVVKSDAVLPAYCNPPNPCPVGYTDDDGCLEQFENTAAFSRSYQAQQECMCDSEHMFDCPGATKDDEVNTLARQISNEGLMESALDRIAHHFDDATGTNAVDANSVPVEGQHKSLVAKKFFNKKTHADYTKSLSDKNRKDGNEQLKIGHYQKRVRRQTVGTRIMKKVNDTNRTETTAQKSARQIRNNVARQKQNFNEADAQETQTVAKKMLSILIKRSKRKTRKGETRRPTMTSVLTAHGYHDAGAQENAHRLLSPCRFLFRPNDGESSAIEDPMCRQHEGTESYR</sequence>
<reference evidence="12" key="1">
    <citation type="submission" date="2021-01" db="UniProtKB">
        <authorList>
            <consortium name="EnsemblMetazoa"/>
        </authorList>
    </citation>
    <scope>IDENTIFICATION</scope>
</reference>
<dbReference type="GO" id="GO:0030234">
    <property type="term" value="F:enzyme regulator activity"/>
    <property type="evidence" value="ECO:0007669"/>
    <property type="project" value="TreeGrafter"/>
</dbReference>
<dbReference type="EnsemblMetazoa" id="XM_022803627">
    <property type="protein sequence ID" value="XP_022659362"/>
    <property type="gene ID" value="LOC111249591"/>
</dbReference>
<proteinExistence type="inferred from homology"/>
<comment type="similarity">
    <text evidence="2">Belongs to the 7B2 family.</text>
</comment>
<dbReference type="GO" id="GO:0007218">
    <property type="term" value="P:neuropeptide signaling pathway"/>
    <property type="evidence" value="ECO:0007669"/>
    <property type="project" value="InterPro"/>
</dbReference>
<dbReference type="GO" id="GO:0046883">
    <property type="term" value="P:regulation of hormone secretion"/>
    <property type="evidence" value="ECO:0007669"/>
    <property type="project" value="TreeGrafter"/>
</dbReference>
<evidence type="ECO:0000313" key="12">
    <source>
        <dbReference type="EnsemblMetazoa" id="XP_022659362"/>
    </source>
</evidence>
<keyword evidence="6 11" id="KW-0732">Signal</keyword>
<feature type="region of interest" description="Disordered" evidence="10">
    <location>
        <begin position="399"/>
        <end position="422"/>
    </location>
</feature>
<dbReference type="GO" id="GO:0005576">
    <property type="term" value="C:extracellular region"/>
    <property type="evidence" value="ECO:0007669"/>
    <property type="project" value="UniProtKB-SubCell"/>
</dbReference>
<keyword evidence="5" id="KW-0964">Secreted</keyword>
<keyword evidence="9" id="KW-0175">Coiled coil</keyword>
<dbReference type="InterPro" id="IPR007945">
    <property type="entry name" value="Secretogranin_V"/>
</dbReference>
<dbReference type="AlphaFoldDB" id="A0A7M7KDC9"/>
<organism evidence="12 13">
    <name type="scientific">Varroa destructor</name>
    <name type="common">Honeybee mite</name>
    <dbReference type="NCBI Taxonomy" id="109461"/>
    <lineage>
        <taxon>Eukaryota</taxon>
        <taxon>Metazoa</taxon>
        <taxon>Ecdysozoa</taxon>
        <taxon>Arthropoda</taxon>
        <taxon>Chelicerata</taxon>
        <taxon>Arachnida</taxon>
        <taxon>Acari</taxon>
        <taxon>Parasitiformes</taxon>
        <taxon>Mesostigmata</taxon>
        <taxon>Gamasina</taxon>
        <taxon>Dermanyssoidea</taxon>
        <taxon>Varroidae</taxon>
        <taxon>Varroa</taxon>
    </lineage>
</organism>
<dbReference type="Proteomes" id="UP000594260">
    <property type="component" value="Unplaced"/>
</dbReference>
<dbReference type="RefSeq" id="XP_022659363.1">
    <property type="nucleotide sequence ID" value="XM_022803628.1"/>
</dbReference>
<dbReference type="GeneID" id="111249591"/>
<evidence type="ECO:0000256" key="7">
    <source>
        <dbReference type="ARBA" id="ARBA00023157"/>
    </source>
</evidence>
<evidence type="ECO:0000256" key="10">
    <source>
        <dbReference type="SAM" id="MobiDB-lite"/>
    </source>
</evidence>
<evidence type="ECO:0000256" key="3">
    <source>
        <dbReference type="ARBA" id="ARBA00019589"/>
    </source>
</evidence>
<dbReference type="EnsemblMetazoa" id="XM_022803628">
    <property type="protein sequence ID" value="XP_022659363"/>
    <property type="gene ID" value="LOC111249591"/>
</dbReference>
<dbReference type="PANTHER" id="PTHR12738">
    <property type="entry name" value="NEUROENDOCRINE PROTEIN 7B2"/>
    <property type="match status" value="1"/>
</dbReference>
<evidence type="ECO:0000256" key="1">
    <source>
        <dbReference type="ARBA" id="ARBA00004613"/>
    </source>
</evidence>
<evidence type="ECO:0000256" key="5">
    <source>
        <dbReference type="ARBA" id="ARBA00022525"/>
    </source>
</evidence>
<protein>
    <recommendedName>
        <fullName evidence="3">Neuroendocrine protein 7B2</fullName>
    </recommendedName>
</protein>
<dbReference type="GO" id="GO:0030141">
    <property type="term" value="C:secretory granule"/>
    <property type="evidence" value="ECO:0007669"/>
    <property type="project" value="InterPro"/>
</dbReference>
<dbReference type="Pfam" id="PF05281">
    <property type="entry name" value="Secretogranin_V"/>
    <property type="match status" value="1"/>
</dbReference>
<evidence type="ECO:0000256" key="2">
    <source>
        <dbReference type="ARBA" id="ARBA00006348"/>
    </source>
</evidence>
<dbReference type="PANTHER" id="PTHR12738:SF0">
    <property type="entry name" value="NEUROENDOCRINE PROTEIN 7B2"/>
    <property type="match status" value="1"/>
</dbReference>
<evidence type="ECO:0000313" key="13">
    <source>
        <dbReference type="Proteomes" id="UP000594260"/>
    </source>
</evidence>
<evidence type="ECO:0000256" key="9">
    <source>
        <dbReference type="SAM" id="Coils"/>
    </source>
</evidence>
<name>A0A7M7KDC9_VARDE</name>
<feature type="compositionally biased region" description="Basic and acidic residues" evidence="10">
    <location>
        <begin position="410"/>
        <end position="422"/>
    </location>
</feature>
<keyword evidence="7" id="KW-1015">Disulfide bond</keyword>
<dbReference type="CTD" id="40644"/>
<keyword evidence="8" id="KW-0143">Chaperone</keyword>